<evidence type="ECO:0000256" key="1">
    <source>
        <dbReference type="ARBA" id="ARBA00023117"/>
    </source>
</evidence>
<feature type="domain" description="Bromo" evidence="4">
    <location>
        <begin position="338"/>
        <end position="409"/>
    </location>
</feature>
<evidence type="ECO:0000259" key="4">
    <source>
        <dbReference type="PROSITE" id="PS50014"/>
    </source>
</evidence>
<evidence type="ECO:0000313" key="6">
    <source>
        <dbReference type="RefSeq" id="XP_022991858.1"/>
    </source>
</evidence>
<feature type="region of interest" description="Disordered" evidence="3">
    <location>
        <begin position="515"/>
        <end position="710"/>
    </location>
</feature>
<dbReference type="SMART" id="SM00717">
    <property type="entry name" value="SANT"/>
    <property type="match status" value="1"/>
</dbReference>
<dbReference type="SMART" id="SM00297">
    <property type="entry name" value="BROMO"/>
    <property type="match status" value="1"/>
</dbReference>
<dbReference type="InterPro" id="IPR001487">
    <property type="entry name" value="Bromodomain"/>
</dbReference>
<dbReference type="OrthoDB" id="1742084at2759"/>
<feature type="compositionally biased region" description="Basic and acidic residues" evidence="3">
    <location>
        <begin position="691"/>
        <end position="702"/>
    </location>
</feature>
<sequence>MADDKEKEREHGTASWGTWEELLLACAVKRHGFKDWSSVSIEVQSRSSLPHLLTTARNCELKFLDLKRRFTSCQNGSGIADKVDTSVPWVDELRKLRVAELRREVQRYDVSINSLQLKVKKLEEEREQGMSDREASTGKPDLKMESRERRSENDKKLFVEPDHRSGINGTVAKPPAVPGEDSDREDFSVNQSNSTGSKSGNRKSTAENDKSETKPEFTGSYRPEQNRRAAEPADPQSDDGSTDTVVKNSTCDISETKKKETQRVDDLFELADSEAQSNGGETATRESSEVQSSASLTGRMKRKRLLKKEISGGSSGNEPRRTPAVKSRPFDEVLQMIRAHKHSSLFESRLQSQETEEYKGMVRQHLDLETVQAKINSGSYSSSTHAFYRDLLLLFNNVVTFFPKSSKESVAARELCILVSIEMKKALQVAQIDPSPEVVDSSPTIPSRSKGPDLEGSQSLLAKQKSSVPIIVCRKRSKISSKLSSTTGLGEKGERSNDDEKLAVDLKSSIKIASTNPVEDQGTAKDSKVKEKPITGARSMRRSNDSATNSSGPTIKKQNTNSGWKPSSGNETETQIPIPIPIPDKKKSDTVTLEKKRSAADFLKRIKQNSPAETTTKRTGRGGSSSSVVNTAAEQKKGSGGKSEKGKERVLAIRQSNNKKRLKEDGSSPSKRSVGRPPKKAAEADPTPIKRAREGVGKEPLKRPKKRARR</sequence>
<dbReference type="KEGG" id="cmax:111488379"/>
<feature type="compositionally biased region" description="Basic and acidic residues" evidence="3">
    <location>
        <begin position="583"/>
        <end position="604"/>
    </location>
</feature>
<keyword evidence="1 2" id="KW-0103">Bromodomain</keyword>
<feature type="region of interest" description="Disordered" evidence="3">
    <location>
        <begin position="271"/>
        <end position="325"/>
    </location>
</feature>
<gene>
    <name evidence="6" type="primary">LOC111488379</name>
</gene>
<feature type="compositionally biased region" description="Basic and acidic residues" evidence="3">
    <location>
        <begin position="204"/>
        <end position="215"/>
    </location>
</feature>
<accession>A0A6J1JXH0</accession>
<feature type="compositionally biased region" description="Polar residues" evidence="3">
    <location>
        <begin position="188"/>
        <end position="203"/>
    </location>
</feature>
<feature type="compositionally biased region" description="Basic and acidic residues" evidence="3">
    <location>
        <begin position="123"/>
        <end position="165"/>
    </location>
</feature>
<dbReference type="AlphaFoldDB" id="A0A6J1JXH0"/>
<feature type="compositionally biased region" description="Polar residues" evidence="3">
    <location>
        <begin position="545"/>
        <end position="575"/>
    </location>
</feature>
<feature type="region of interest" description="Disordered" evidence="3">
    <location>
        <begin position="123"/>
        <end position="253"/>
    </location>
</feature>
<evidence type="ECO:0000256" key="3">
    <source>
        <dbReference type="SAM" id="MobiDB-lite"/>
    </source>
</evidence>
<dbReference type="PROSITE" id="PS50014">
    <property type="entry name" value="BROMODOMAIN_2"/>
    <property type="match status" value="1"/>
</dbReference>
<name>A0A6J1JXH0_CUCMA</name>
<dbReference type="GeneID" id="111488379"/>
<feature type="compositionally biased region" description="Basic and acidic residues" evidence="3">
    <location>
        <begin position="491"/>
        <end position="501"/>
    </location>
</feature>
<feature type="compositionally biased region" description="Basic and acidic residues" evidence="3">
    <location>
        <begin position="634"/>
        <end position="651"/>
    </location>
</feature>
<dbReference type="CDD" id="cd00167">
    <property type="entry name" value="SANT"/>
    <property type="match status" value="1"/>
</dbReference>
<reference evidence="6" key="1">
    <citation type="submission" date="2025-08" db="UniProtKB">
        <authorList>
            <consortium name="RefSeq"/>
        </authorList>
    </citation>
    <scope>IDENTIFICATION</scope>
    <source>
        <tissue evidence="6">Young leaves</tissue>
    </source>
</reference>
<proteinExistence type="predicted"/>
<feature type="region of interest" description="Disordered" evidence="3">
    <location>
        <begin position="482"/>
        <end position="501"/>
    </location>
</feature>
<evidence type="ECO:0000313" key="5">
    <source>
        <dbReference type="Proteomes" id="UP000504608"/>
    </source>
</evidence>
<protein>
    <submittedName>
        <fullName evidence="6">Uncharacterized protein LOC111488379 isoform X1</fullName>
    </submittedName>
</protein>
<dbReference type="RefSeq" id="XP_022991858.1">
    <property type="nucleotide sequence ID" value="XM_023136090.1"/>
</dbReference>
<feature type="compositionally biased region" description="Polar residues" evidence="3">
    <location>
        <begin position="242"/>
        <end position="253"/>
    </location>
</feature>
<feature type="region of interest" description="Disordered" evidence="3">
    <location>
        <begin position="432"/>
        <end position="459"/>
    </location>
</feature>
<dbReference type="SUPFAM" id="SSF47370">
    <property type="entry name" value="Bromodomain"/>
    <property type="match status" value="1"/>
</dbReference>
<keyword evidence="5" id="KW-1185">Reference proteome</keyword>
<evidence type="ECO:0000256" key="2">
    <source>
        <dbReference type="PROSITE-ProRule" id="PRU00035"/>
    </source>
</evidence>
<dbReference type="InterPro" id="IPR001005">
    <property type="entry name" value="SANT/Myb"/>
</dbReference>
<dbReference type="Gene3D" id="1.20.920.10">
    <property type="entry name" value="Bromodomain-like"/>
    <property type="match status" value="1"/>
</dbReference>
<dbReference type="PANTHER" id="PTHR37888">
    <property type="entry name" value="DNA-BINDING BROMODOMAIN-CONTAINING PROTEIN"/>
    <property type="match status" value="1"/>
</dbReference>
<dbReference type="Pfam" id="PF00439">
    <property type="entry name" value="Bromodomain"/>
    <property type="match status" value="1"/>
</dbReference>
<dbReference type="PANTHER" id="PTHR37888:SF11">
    <property type="entry name" value="DNA-BINDING BROMODOMAIN-CONTAINING PROTEIN"/>
    <property type="match status" value="1"/>
</dbReference>
<dbReference type="Proteomes" id="UP000504608">
    <property type="component" value="Unplaced"/>
</dbReference>
<feature type="compositionally biased region" description="Basic and acidic residues" evidence="3">
    <location>
        <begin position="522"/>
        <end position="533"/>
    </location>
</feature>
<organism evidence="5 6">
    <name type="scientific">Cucurbita maxima</name>
    <name type="common">Pumpkin</name>
    <name type="synonym">Winter squash</name>
    <dbReference type="NCBI Taxonomy" id="3661"/>
    <lineage>
        <taxon>Eukaryota</taxon>
        <taxon>Viridiplantae</taxon>
        <taxon>Streptophyta</taxon>
        <taxon>Embryophyta</taxon>
        <taxon>Tracheophyta</taxon>
        <taxon>Spermatophyta</taxon>
        <taxon>Magnoliopsida</taxon>
        <taxon>eudicotyledons</taxon>
        <taxon>Gunneridae</taxon>
        <taxon>Pentapetalae</taxon>
        <taxon>rosids</taxon>
        <taxon>fabids</taxon>
        <taxon>Cucurbitales</taxon>
        <taxon>Cucurbitaceae</taxon>
        <taxon>Cucurbiteae</taxon>
        <taxon>Cucurbita</taxon>
    </lineage>
</organism>
<dbReference type="InterPro" id="IPR036427">
    <property type="entry name" value="Bromodomain-like_sf"/>
</dbReference>